<feature type="region of interest" description="Disordered" evidence="1">
    <location>
        <begin position="575"/>
        <end position="606"/>
    </location>
</feature>
<organism evidence="2 3">
    <name type="scientific">Actinokineospora diospyrosa</name>
    <dbReference type="NCBI Taxonomy" id="103728"/>
    <lineage>
        <taxon>Bacteria</taxon>
        <taxon>Bacillati</taxon>
        <taxon>Actinomycetota</taxon>
        <taxon>Actinomycetes</taxon>
        <taxon>Pseudonocardiales</taxon>
        <taxon>Pseudonocardiaceae</taxon>
        <taxon>Actinokineospora</taxon>
    </lineage>
</organism>
<protein>
    <submittedName>
        <fullName evidence="2">Dynamin family protein</fullName>
    </submittedName>
</protein>
<proteinExistence type="predicted"/>
<dbReference type="Proteomes" id="UP001205185">
    <property type="component" value="Unassembled WGS sequence"/>
</dbReference>
<evidence type="ECO:0000256" key="1">
    <source>
        <dbReference type="SAM" id="MobiDB-lite"/>
    </source>
</evidence>
<accession>A0ABT1IIX3</accession>
<sequence>MDHVVEIARLRAKAVAVGEELIRLEPPADLQDLVRTAWQRQRDLHLVAHRDPTAALAGGVTAGKSLLASLLVDVPGLLFSTNAPATGNPTRIRLARGSGPTSVTRRRVTLLTAEAVAELVEHILAGIIAEARRMNGGRDTGSYDVRGLLGCRPVDPTDVQRSDWSAVTAFFEPRWNTDALDPSLKEWGVELFAIRDALRVAGHLLPTNPGTGAEELDAETMVAALEIGDQRMAGAGFSRHRSMQPLLPDQLATVTGLRAVFPLIHEVIVDVAVDPAVCAGWALPMALIDLPGTTANSRRDQYLTLSELRTTTVLAVVMNAAEPANKELGELVRALTEGRHGAPADLVDSIVVLANKADRLNPPGYAVGSVSDLVASSEDLRTLNDEVGKLTRGRPEQVALVSALAVALTAGHQPQGARHEDAAAAREQVRRWGRIVNGLVQDHPMAAALAAIGDDGGLGRVRELVVGQTTGPGLGILVRLAQAHEAELDAVLVRLRRSSPRTAANEHERSRLVSLVADLRVAQRVYSAEADRVPALSTLPHGSSTVDAELVDLVVAEVDGWPLWPATLSTAWDFGVGRSRPPRGPGRRPGRPGKSGRPRADRAENHGVVTTTEILASYTESRSVVRYRADALLVEAVREWASRLHGRPEVAAVVARLSSPDRELLADRLPLGIGHDAADNCLELLTELVDLELATEFAKHHADTAAPHTGDPLEGGRALPWDPTREKRSGTITDLADLVTAERLRRDLSAALVHEVRLRSRYVLNEVFDNLAEFARELNDILPTHREIDRMVNPPEGAEA</sequence>
<keyword evidence="3" id="KW-1185">Reference proteome</keyword>
<evidence type="ECO:0000313" key="2">
    <source>
        <dbReference type="EMBL" id="MCP2272597.1"/>
    </source>
</evidence>
<evidence type="ECO:0000313" key="3">
    <source>
        <dbReference type="Proteomes" id="UP001205185"/>
    </source>
</evidence>
<feature type="compositionally biased region" description="Basic residues" evidence="1">
    <location>
        <begin position="585"/>
        <end position="597"/>
    </location>
</feature>
<dbReference type="InterPro" id="IPR027417">
    <property type="entry name" value="P-loop_NTPase"/>
</dbReference>
<comment type="caution">
    <text evidence="2">The sequence shown here is derived from an EMBL/GenBank/DDBJ whole genome shotgun (WGS) entry which is preliminary data.</text>
</comment>
<reference evidence="2 3" key="1">
    <citation type="submission" date="2022-06" db="EMBL/GenBank/DDBJ databases">
        <title>Genomic Encyclopedia of Archaeal and Bacterial Type Strains, Phase II (KMG-II): from individual species to whole genera.</title>
        <authorList>
            <person name="Goeker M."/>
        </authorList>
    </citation>
    <scope>NUCLEOTIDE SEQUENCE [LARGE SCALE GENOMIC DNA]</scope>
    <source>
        <strain evidence="2 3">DSM 44255</strain>
    </source>
</reference>
<name>A0ABT1IIX3_9PSEU</name>
<dbReference type="RefSeq" id="WP_253889523.1">
    <property type="nucleotide sequence ID" value="NZ_BAAAVB010000008.1"/>
</dbReference>
<gene>
    <name evidence="2" type="ORF">LV75_005123</name>
</gene>
<feature type="region of interest" description="Disordered" evidence="1">
    <location>
        <begin position="702"/>
        <end position="727"/>
    </location>
</feature>
<dbReference type="EMBL" id="JAMTCO010000013">
    <property type="protein sequence ID" value="MCP2272597.1"/>
    <property type="molecule type" value="Genomic_DNA"/>
</dbReference>
<dbReference type="SUPFAM" id="SSF52540">
    <property type="entry name" value="P-loop containing nucleoside triphosphate hydrolases"/>
    <property type="match status" value="1"/>
</dbReference>